<gene>
    <name evidence="1" type="ORF">FOY91_16795</name>
</gene>
<dbReference type="AlphaFoldDB" id="A0A558QWC6"/>
<comment type="caution">
    <text evidence="1">The sequence shown here is derived from an EMBL/GenBank/DDBJ whole genome shotgun (WGS) entry which is preliminary data.</text>
</comment>
<name>A0A558QWC6_9SPHN</name>
<proteinExistence type="predicted"/>
<reference evidence="1 2" key="1">
    <citation type="submission" date="2019-07" db="EMBL/GenBank/DDBJ databases">
        <title>Sphingomonas solaris sp. nov., isolated from a solar panel from Boston, Massachusetts.</title>
        <authorList>
            <person name="Tanner K."/>
            <person name="Pascual J."/>
            <person name="Mancuso C."/>
            <person name="Pereto J."/>
            <person name="Khalil A."/>
            <person name="Vilanova C."/>
        </authorList>
    </citation>
    <scope>NUCLEOTIDE SEQUENCE [LARGE SCALE GENOMIC DNA]</scope>
    <source>
        <strain evidence="1 2">R4DWN</strain>
    </source>
</reference>
<sequence>MTIISFSARRTRLASFENAYAVAVQLRETTGVDQFVVRTDNPIQPFRVSRHQPRHPETVLALVA</sequence>
<evidence type="ECO:0000313" key="2">
    <source>
        <dbReference type="Proteomes" id="UP000318681"/>
    </source>
</evidence>
<dbReference type="OrthoDB" id="7451261at2"/>
<keyword evidence="2" id="KW-1185">Reference proteome</keyword>
<dbReference type="RefSeq" id="WP_145154449.1">
    <property type="nucleotide sequence ID" value="NZ_VNIM01000087.1"/>
</dbReference>
<protein>
    <submittedName>
        <fullName evidence="1">Uncharacterized protein</fullName>
    </submittedName>
</protein>
<organism evidence="1 2">
    <name type="scientific">Alterirhizorhabdus solaris</name>
    <dbReference type="NCBI Taxonomy" id="2529389"/>
    <lineage>
        <taxon>Bacteria</taxon>
        <taxon>Pseudomonadati</taxon>
        <taxon>Pseudomonadota</taxon>
        <taxon>Alphaproteobacteria</taxon>
        <taxon>Sphingomonadales</taxon>
        <taxon>Rhizorhabdaceae</taxon>
        <taxon>Alterirhizorhabdus</taxon>
    </lineage>
</organism>
<dbReference type="Proteomes" id="UP000318681">
    <property type="component" value="Unassembled WGS sequence"/>
</dbReference>
<accession>A0A558QWC6</accession>
<evidence type="ECO:0000313" key="1">
    <source>
        <dbReference type="EMBL" id="TVV71450.1"/>
    </source>
</evidence>
<dbReference type="EMBL" id="VNIM01000087">
    <property type="protein sequence ID" value="TVV71450.1"/>
    <property type="molecule type" value="Genomic_DNA"/>
</dbReference>